<dbReference type="InterPro" id="IPR002941">
    <property type="entry name" value="DNA_methylase_N4/N6"/>
</dbReference>
<dbReference type="SUPFAM" id="SSF53335">
    <property type="entry name" value="S-adenosyl-L-methionine-dependent methyltransferases"/>
    <property type="match status" value="1"/>
</dbReference>
<dbReference type="InterPro" id="IPR001091">
    <property type="entry name" value="RM_Methyltransferase"/>
</dbReference>
<dbReference type="EC" id="2.1.1.-" evidence="4"/>
<dbReference type="Proteomes" id="UP001596053">
    <property type="component" value="Unassembled WGS sequence"/>
</dbReference>
<dbReference type="InterPro" id="IPR029063">
    <property type="entry name" value="SAM-dependent_MTases_sf"/>
</dbReference>
<comment type="caution">
    <text evidence="6">The sequence shown here is derived from an EMBL/GenBank/DDBJ whole genome shotgun (WGS) entry which is preliminary data.</text>
</comment>
<evidence type="ECO:0000256" key="3">
    <source>
        <dbReference type="ARBA" id="ARBA00047942"/>
    </source>
</evidence>
<comment type="similarity">
    <text evidence="4">Belongs to the N(4)/N(6)-methyltransferase family.</text>
</comment>
<gene>
    <name evidence="6" type="ORF">ACFPOB_27260</name>
</gene>
<dbReference type="EMBL" id="JBHSLW010000067">
    <property type="protein sequence ID" value="MFC5423249.1"/>
    <property type="molecule type" value="Genomic_DNA"/>
</dbReference>
<sequence length="237" mass="25681">MRRAEHLSDDIVLHLGDCREILPSVNGVAAVVSDPPYGMEYRSGWATDELWQEGRTIDGDEDCTARDGMLAILPHIGNPPALIFGRHTLPAPIGTKMWLVWDKGPALGMGDLSLPWKPSFEIIFVIGSGFTGHRGGAVIYCPPVQSMAKNGRVHPNQKPIDLLGQLIMKCPKGLIADPFMGSGSTGVAAARAGRPFVGIETKQKFFDIACRRIADELKRPRFALAPETEASQEALGL</sequence>
<evidence type="ECO:0000256" key="4">
    <source>
        <dbReference type="RuleBase" id="RU362026"/>
    </source>
</evidence>
<dbReference type="Pfam" id="PF01555">
    <property type="entry name" value="N6_N4_Mtase"/>
    <property type="match status" value="1"/>
</dbReference>
<name>A0ABW0IYB6_9HYPH</name>
<evidence type="ECO:0000313" key="7">
    <source>
        <dbReference type="Proteomes" id="UP001596053"/>
    </source>
</evidence>
<evidence type="ECO:0000256" key="1">
    <source>
        <dbReference type="ARBA" id="ARBA00022603"/>
    </source>
</evidence>
<dbReference type="GO" id="GO:0032259">
    <property type="term" value="P:methylation"/>
    <property type="evidence" value="ECO:0007669"/>
    <property type="project" value="UniProtKB-KW"/>
</dbReference>
<comment type="catalytic activity">
    <reaction evidence="3">
        <text>a 2'-deoxyadenosine in DNA + S-adenosyl-L-methionine = an N(6)-methyl-2'-deoxyadenosine in DNA + S-adenosyl-L-homocysteine + H(+)</text>
        <dbReference type="Rhea" id="RHEA:15197"/>
        <dbReference type="Rhea" id="RHEA-COMP:12418"/>
        <dbReference type="Rhea" id="RHEA-COMP:12419"/>
        <dbReference type="ChEBI" id="CHEBI:15378"/>
        <dbReference type="ChEBI" id="CHEBI:57856"/>
        <dbReference type="ChEBI" id="CHEBI:59789"/>
        <dbReference type="ChEBI" id="CHEBI:90615"/>
        <dbReference type="ChEBI" id="CHEBI:90616"/>
        <dbReference type="EC" id="2.1.1.72"/>
    </reaction>
</comment>
<keyword evidence="7" id="KW-1185">Reference proteome</keyword>
<protein>
    <recommendedName>
        <fullName evidence="4">Methyltransferase</fullName>
        <ecNumber evidence="4">2.1.1.-</ecNumber>
    </recommendedName>
</protein>
<reference evidence="7" key="1">
    <citation type="journal article" date="2019" name="Int. J. Syst. Evol. Microbiol.">
        <title>The Global Catalogue of Microorganisms (GCM) 10K type strain sequencing project: providing services to taxonomists for standard genome sequencing and annotation.</title>
        <authorList>
            <consortium name="The Broad Institute Genomics Platform"/>
            <consortium name="The Broad Institute Genome Sequencing Center for Infectious Disease"/>
            <person name="Wu L."/>
            <person name="Ma J."/>
        </authorList>
    </citation>
    <scope>NUCLEOTIDE SEQUENCE [LARGE SCALE GENOMIC DNA]</scope>
    <source>
        <strain evidence="7">NCAIM B.01391</strain>
    </source>
</reference>
<dbReference type="GO" id="GO:0008168">
    <property type="term" value="F:methyltransferase activity"/>
    <property type="evidence" value="ECO:0007669"/>
    <property type="project" value="UniProtKB-KW"/>
</dbReference>
<evidence type="ECO:0000313" key="6">
    <source>
        <dbReference type="EMBL" id="MFC5423249.1"/>
    </source>
</evidence>
<evidence type="ECO:0000256" key="2">
    <source>
        <dbReference type="ARBA" id="ARBA00022679"/>
    </source>
</evidence>
<organism evidence="6 7">
    <name type="scientific">Bosea eneae</name>
    <dbReference type="NCBI Taxonomy" id="151454"/>
    <lineage>
        <taxon>Bacteria</taxon>
        <taxon>Pseudomonadati</taxon>
        <taxon>Pseudomonadota</taxon>
        <taxon>Alphaproteobacteria</taxon>
        <taxon>Hyphomicrobiales</taxon>
        <taxon>Boseaceae</taxon>
        <taxon>Bosea</taxon>
    </lineage>
</organism>
<proteinExistence type="inferred from homology"/>
<dbReference type="PRINTS" id="PR00508">
    <property type="entry name" value="S21N4MTFRASE"/>
</dbReference>
<accession>A0ABW0IYB6</accession>
<feature type="domain" description="DNA methylase N-4/N-6" evidence="5">
    <location>
        <begin position="144"/>
        <end position="209"/>
    </location>
</feature>
<evidence type="ECO:0000259" key="5">
    <source>
        <dbReference type="Pfam" id="PF01555"/>
    </source>
</evidence>
<dbReference type="Gene3D" id="3.40.50.150">
    <property type="entry name" value="Vaccinia Virus protein VP39"/>
    <property type="match status" value="1"/>
</dbReference>
<keyword evidence="2" id="KW-0808">Transferase</keyword>
<keyword evidence="1 6" id="KW-0489">Methyltransferase</keyword>
<dbReference type="RefSeq" id="WP_377801414.1">
    <property type="nucleotide sequence ID" value="NZ_JBHSLW010000067.1"/>
</dbReference>